<organism evidence="9 10">
    <name type="scientific">Crotalaria pallida</name>
    <name type="common">Smooth rattlebox</name>
    <name type="synonym">Crotalaria striata</name>
    <dbReference type="NCBI Taxonomy" id="3830"/>
    <lineage>
        <taxon>Eukaryota</taxon>
        <taxon>Viridiplantae</taxon>
        <taxon>Streptophyta</taxon>
        <taxon>Embryophyta</taxon>
        <taxon>Tracheophyta</taxon>
        <taxon>Spermatophyta</taxon>
        <taxon>Magnoliopsida</taxon>
        <taxon>eudicotyledons</taxon>
        <taxon>Gunneridae</taxon>
        <taxon>Pentapetalae</taxon>
        <taxon>rosids</taxon>
        <taxon>fabids</taxon>
        <taxon>Fabales</taxon>
        <taxon>Fabaceae</taxon>
        <taxon>Papilionoideae</taxon>
        <taxon>50 kb inversion clade</taxon>
        <taxon>genistoids sensu lato</taxon>
        <taxon>core genistoids</taxon>
        <taxon>Crotalarieae</taxon>
        <taxon>Crotalaria</taxon>
    </lineage>
</organism>
<evidence type="ECO:0000313" key="10">
    <source>
        <dbReference type="Proteomes" id="UP001372338"/>
    </source>
</evidence>
<dbReference type="GO" id="GO:0004857">
    <property type="term" value="F:enzyme inhibitor activity"/>
    <property type="evidence" value="ECO:0007669"/>
    <property type="project" value="InterPro"/>
</dbReference>
<feature type="domain" description="Pectinesterase inhibitor" evidence="8">
    <location>
        <begin position="31"/>
        <end position="185"/>
    </location>
</feature>
<keyword evidence="2" id="KW-0052">Apoplast</keyword>
<name>A0AAN9PBQ6_CROPI</name>
<comment type="subcellular location">
    <subcellularLocation>
        <location evidence="1">Secreted</location>
        <location evidence="1">Extracellular space</location>
        <location evidence="1">Apoplast</location>
    </subcellularLocation>
</comment>
<comment type="caution">
    <text evidence="9">The sequence shown here is derived from an EMBL/GenBank/DDBJ whole genome shotgun (WGS) entry which is preliminary data.</text>
</comment>
<dbReference type="Pfam" id="PF04043">
    <property type="entry name" value="PMEI"/>
    <property type="match status" value="1"/>
</dbReference>
<dbReference type="PANTHER" id="PTHR31080:SF112">
    <property type="entry name" value="PLANT INVERTASE_PECTIN METHYLESTERASE INHIBITOR"/>
    <property type="match status" value="1"/>
</dbReference>
<dbReference type="FunFam" id="1.20.140.40:FF:000006">
    <property type="entry name" value="Pectinesterase inhibitor 3"/>
    <property type="match status" value="1"/>
</dbReference>
<keyword evidence="3" id="KW-0964">Secreted</keyword>
<dbReference type="EMBL" id="JAYWIO010000001">
    <property type="protein sequence ID" value="KAK7291782.1"/>
    <property type="molecule type" value="Genomic_DNA"/>
</dbReference>
<reference evidence="9 10" key="1">
    <citation type="submission" date="2024-01" db="EMBL/GenBank/DDBJ databases">
        <title>The genomes of 5 underutilized Papilionoideae crops provide insights into root nodulation and disease resistanc.</title>
        <authorList>
            <person name="Yuan L."/>
        </authorList>
    </citation>
    <scope>NUCLEOTIDE SEQUENCE [LARGE SCALE GENOMIC DNA]</scope>
    <source>
        <strain evidence="9">ZHUSHIDOU_FW_LH</strain>
        <tissue evidence="9">Leaf</tissue>
    </source>
</reference>
<dbReference type="InterPro" id="IPR051955">
    <property type="entry name" value="PME_Inhibitor"/>
</dbReference>
<dbReference type="SMART" id="SM00856">
    <property type="entry name" value="PMEI"/>
    <property type="match status" value="1"/>
</dbReference>
<evidence type="ECO:0000256" key="2">
    <source>
        <dbReference type="ARBA" id="ARBA00022523"/>
    </source>
</evidence>
<dbReference type="NCBIfam" id="TIGR01614">
    <property type="entry name" value="PME_inhib"/>
    <property type="match status" value="1"/>
</dbReference>
<sequence>MQTHQNLTLITLSLSSFFLSFLTCTTAARTQPQDLLHSSCTQARYPTLCVQTLSTYTGPTTTPLNLAQAAIKVSLAHARTLSAYLNTLQLRQTSNKRQRLALNDCAKQISDSVDELSKTLSELQHLRMGTFEWQMSNAMTWASAALTNGDTCINGFSDGGDRTLVAEVKRKVTDVAMLTSNALYLIDRVGQRRSGKPRVNH</sequence>
<evidence type="ECO:0000256" key="5">
    <source>
        <dbReference type="ARBA" id="ARBA00023157"/>
    </source>
</evidence>
<accession>A0AAN9PBQ6</accession>
<gene>
    <name evidence="9" type="ORF">RIF29_07198</name>
</gene>
<feature type="chain" id="PRO_5042825012" description="Pectinesterase inhibitor domain-containing protein" evidence="7">
    <location>
        <begin position="28"/>
        <end position="201"/>
    </location>
</feature>
<evidence type="ECO:0000256" key="4">
    <source>
        <dbReference type="ARBA" id="ARBA00022729"/>
    </source>
</evidence>
<comment type="similarity">
    <text evidence="6">Belongs to the PMEI family.</text>
</comment>
<dbReference type="AlphaFoldDB" id="A0AAN9PBQ6"/>
<feature type="signal peptide" evidence="7">
    <location>
        <begin position="1"/>
        <end position="27"/>
    </location>
</feature>
<keyword evidence="10" id="KW-1185">Reference proteome</keyword>
<dbReference type="Proteomes" id="UP001372338">
    <property type="component" value="Unassembled WGS sequence"/>
</dbReference>
<evidence type="ECO:0000256" key="1">
    <source>
        <dbReference type="ARBA" id="ARBA00004271"/>
    </source>
</evidence>
<dbReference type="Gene3D" id="1.20.140.40">
    <property type="entry name" value="Invertase/pectin methylesterase inhibitor family protein"/>
    <property type="match status" value="1"/>
</dbReference>
<dbReference type="CDD" id="cd15798">
    <property type="entry name" value="PMEI-like_3"/>
    <property type="match status" value="1"/>
</dbReference>
<keyword evidence="4 7" id="KW-0732">Signal</keyword>
<keyword evidence="5" id="KW-1015">Disulfide bond</keyword>
<evidence type="ECO:0000256" key="6">
    <source>
        <dbReference type="ARBA" id="ARBA00038471"/>
    </source>
</evidence>
<evidence type="ECO:0000256" key="7">
    <source>
        <dbReference type="SAM" id="SignalP"/>
    </source>
</evidence>
<dbReference type="SUPFAM" id="SSF101148">
    <property type="entry name" value="Plant invertase/pectin methylesterase inhibitor"/>
    <property type="match status" value="1"/>
</dbReference>
<dbReference type="GO" id="GO:0048046">
    <property type="term" value="C:apoplast"/>
    <property type="evidence" value="ECO:0007669"/>
    <property type="project" value="UniProtKB-SubCell"/>
</dbReference>
<dbReference type="InterPro" id="IPR006501">
    <property type="entry name" value="Pectinesterase_inhib_dom"/>
</dbReference>
<proteinExistence type="inferred from homology"/>
<dbReference type="InterPro" id="IPR035513">
    <property type="entry name" value="Invertase/methylesterase_inhib"/>
</dbReference>
<dbReference type="PANTHER" id="PTHR31080">
    <property type="entry name" value="PECTINESTERASE INHIBITOR-LIKE"/>
    <property type="match status" value="1"/>
</dbReference>
<evidence type="ECO:0000256" key="3">
    <source>
        <dbReference type="ARBA" id="ARBA00022525"/>
    </source>
</evidence>
<evidence type="ECO:0000259" key="8">
    <source>
        <dbReference type="SMART" id="SM00856"/>
    </source>
</evidence>
<evidence type="ECO:0000313" key="9">
    <source>
        <dbReference type="EMBL" id="KAK7291782.1"/>
    </source>
</evidence>
<protein>
    <recommendedName>
        <fullName evidence="8">Pectinesterase inhibitor domain-containing protein</fullName>
    </recommendedName>
</protein>